<keyword evidence="1" id="KW-0808">Transferase</keyword>
<dbReference type="RefSeq" id="WP_149522167.1">
    <property type="nucleotide sequence ID" value="NZ_VTOU01000002.1"/>
</dbReference>
<dbReference type="CDD" id="cd02440">
    <property type="entry name" value="AdoMet_MTases"/>
    <property type="match status" value="1"/>
</dbReference>
<accession>A0A5D9C852</accession>
<protein>
    <submittedName>
        <fullName evidence="1">Class I SAM-dependent methyltransferase</fullName>
    </submittedName>
</protein>
<dbReference type="AlphaFoldDB" id="A0A5D9C852"/>
<name>A0A5D9C852_9SPHN</name>
<dbReference type="PANTHER" id="PTHR43861">
    <property type="entry name" value="TRANS-ACONITATE 2-METHYLTRANSFERASE-RELATED"/>
    <property type="match status" value="1"/>
</dbReference>
<organism evidence="1 2">
    <name type="scientific">Sphingomonas montanisoli</name>
    <dbReference type="NCBI Taxonomy" id="2606412"/>
    <lineage>
        <taxon>Bacteria</taxon>
        <taxon>Pseudomonadati</taxon>
        <taxon>Pseudomonadota</taxon>
        <taxon>Alphaproteobacteria</taxon>
        <taxon>Sphingomonadales</taxon>
        <taxon>Sphingomonadaceae</taxon>
        <taxon>Sphingomonas</taxon>
    </lineage>
</organism>
<evidence type="ECO:0000313" key="1">
    <source>
        <dbReference type="EMBL" id="TZG27954.1"/>
    </source>
</evidence>
<keyword evidence="1" id="KW-0489">Methyltransferase</keyword>
<keyword evidence="2" id="KW-1185">Reference proteome</keyword>
<comment type="caution">
    <text evidence="1">The sequence shown here is derived from an EMBL/GenBank/DDBJ whole genome shotgun (WGS) entry which is preliminary data.</text>
</comment>
<dbReference type="EMBL" id="VTOU01000002">
    <property type="protein sequence ID" value="TZG27954.1"/>
    <property type="molecule type" value="Genomic_DNA"/>
</dbReference>
<dbReference type="PANTHER" id="PTHR43861:SF1">
    <property type="entry name" value="TRANS-ACONITATE 2-METHYLTRANSFERASE"/>
    <property type="match status" value="1"/>
</dbReference>
<reference evidence="1 2" key="1">
    <citation type="submission" date="2019-08" db="EMBL/GenBank/DDBJ databases">
        <authorList>
            <person name="Wang G."/>
            <person name="Xu Z."/>
        </authorList>
    </citation>
    <scope>NUCLEOTIDE SEQUENCE [LARGE SCALE GENOMIC DNA]</scope>
    <source>
        <strain evidence="1 2">ZX</strain>
    </source>
</reference>
<dbReference type="Pfam" id="PF13489">
    <property type="entry name" value="Methyltransf_23"/>
    <property type="match status" value="1"/>
</dbReference>
<sequence>MSGNEWLENCVKADGIHVISQNLPFEHPEDDYDRQYGNDDVEKTIGAFVLDAAGFTPRSLLELACGTGHMTASLVYDGRVEEIVASDASIEFLKITRNKIAGLGQGDKVSFVLLSDADFNQIPQGRYDAIMMRSALHHFADFRETAAILLSKLPPGGGLFMLEPRADFHIASSLILKAAQSRSDRVQWTDRHAHQTQSFIDAASFYLDRKLDKREAEDKYVFYIDELVEIASENKVTFTSLGGEYLSAFTSVFHDFMKYCMNFDADVLSDILALVDDELRFMDSAYASRPRYGAAEWFLFRA</sequence>
<gene>
    <name evidence="1" type="ORF">FYJ91_10460</name>
</gene>
<dbReference type="SUPFAM" id="SSF53335">
    <property type="entry name" value="S-adenosyl-L-methionine-dependent methyltransferases"/>
    <property type="match status" value="1"/>
</dbReference>
<dbReference type="Gene3D" id="3.40.50.150">
    <property type="entry name" value="Vaccinia Virus protein VP39"/>
    <property type="match status" value="1"/>
</dbReference>
<dbReference type="Proteomes" id="UP000322077">
    <property type="component" value="Unassembled WGS sequence"/>
</dbReference>
<evidence type="ECO:0000313" key="2">
    <source>
        <dbReference type="Proteomes" id="UP000322077"/>
    </source>
</evidence>
<dbReference type="GO" id="GO:0032259">
    <property type="term" value="P:methylation"/>
    <property type="evidence" value="ECO:0007669"/>
    <property type="project" value="UniProtKB-KW"/>
</dbReference>
<proteinExistence type="predicted"/>
<dbReference type="InterPro" id="IPR029063">
    <property type="entry name" value="SAM-dependent_MTases_sf"/>
</dbReference>
<dbReference type="GO" id="GO:0008168">
    <property type="term" value="F:methyltransferase activity"/>
    <property type="evidence" value="ECO:0007669"/>
    <property type="project" value="UniProtKB-KW"/>
</dbReference>